<feature type="region of interest" description="Disordered" evidence="1">
    <location>
        <begin position="338"/>
        <end position="378"/>
    </location>
</feature>
<dbReference type="Pfam" id="PF19068">
    <property type="entry name" value="DUF5764"/>
    <property type="match status" value="1"/>
</dbReference>
<dbReference type="InterPro" id="IPR043913">
    <property type="entry name" value="DUF5764"/>
</dbReference>
<evidence type="ECO:0000313" key="2">
    <source>
        <dbReference type="EMBL" id="QHU34972.1"/>
    </source>
</evidence>
<dbReference type="EMBL" id="MN740582">
    <property type="protein sequence ID" value="QHU34972.1"/>
    <property type="molecule type" value="Genomic_DNA"/>
</dbReference>
<organism evidence="2">
    <name type="scientific">viral metagenome</name>
    <dbReference type="NCBI Taxonomy" id="1070528"/>
    <lineage>
        <taxon>unclassified sequences</taxon>
        <taxon>metagenomes</taxon>
        <taxon>organismal metagenomes</taxon>
    </lineage>
</organism>
<sequence>MEGLIDTRNEYIEHIQDILSVAISKRIYALYTETIEDKKGIKGFQNELYSIRKWNNNIVSDEYKKIVKYTKCKYLSNLIKIIIITTIKIKIYEYKEQFDSIKIKIPNPEDFVHKCYINAASFSWKNAYLYNRNNIKDAEYQNNLNIIEENIRAIIKKTFRDFIPFDEIFKQIEDNLTDNVKQFKNTDEDENIKIKDTKKNKKDDKIIADDDEEEDDNEEDDEEDDEEDEEDENEEDDEEDDDEDDEEEDDNEDDDEEGKGKYEDKDEEEDNEEGEEKDGEDEEDEEDKEEEDEEKDGEEELNNVVSYQIEEKNNLLSEDICINKINENNIVDISFKNSNDEYTKGTSKNEENGKEISFTKSEQTNTQATGWNTEKEKKDINNEWDSIKGEYNELSQNKMGYKKYENEIVSKKYADIDDDAKSVSSEASALSNFTDISQVKKIHISETTSKNRKPSFF</sequence>
<proteinExistence type="predicted"/>
<dbReference type="AlphaFoldDB" id="A0A6C0M0D0"/>
<evidence type="ECO:0000256" key="1">
    <source>
        <dbReference type="SAM" id="MobiDB-lite"/>
    </source>
</evidence>
<feature type="region of interest" description="Disordered" evidence="1">
    <location>
        <begin position="197"/>
        <end position="306"/>
    </location>
</feature>
<name>A0A6C0M0D0_9ZZZZ</name>
<feature type="compositionally biased region" description="Acidic residues" evidence="1">
    <location>
        <begin position="209"/>
        <end position="257"/>
    </location>
</feature>
<accession>A0A6C0M0D0</accession>
<reference evidence="2" key="1">
    <citation type="journal article" date="2020" name="Nature">
        <title>Giant virus diversity and host interactions through global metagenomics.</title>
        <authorList>
            <person name="Schulz F."/>
            <person name="Roux S."/>
            <person name="Paez-Espino D."/>
            <person name="Jungbluth S."/>
            <person name="Walsh D.A."/>
            <person name="Denef V.J."/>
            <person name="McMahon K.D."/>
            <person name="Konstantinidis K.T."/>
            <person name="Eloe-Fadrosh E.A."/>
            <person name="Kyrpides N.C."/>
            <person name="Woyke T."/>
        </authorList>
    </citation>
    <scope>NUCLEOTIDE SEQUENCE</scope>
    <source>
        <strain evidence="2">GVMAG-S-1017244-22</strain>
    </source>
</reference>
<protein>
    <submittedName>
        <fullName evidence="2">Uncharacterized protein</fullName>
    </submittedName>
</protein>
<feature type="compositionally biased region" description="Polar residues" evidence="1">
    <location>
        <begin position="358"/>
        <end position="372"/>
    </location>
</feature>
<feature type="compositionally biased region" description="Acidic residues" evidence="1">
    <location>
        <begin position="265"/>
        <end position="301"/>
    </location>
</feature>
<feature type="compositionally biased region" description="Basic and acidic residues" evidence="1">
    <location>
        <begin position="338"/>
        <end position="354"/>
    </location>
</feature>
<feature type="compositionally biased region" description="Basic and acidic residues" evidence="1">
    <location>
        <begin position="197"/>
        <end position="208"/>
    </location>
</feature>